<keyword evidence="2" id="KW-0812">Transmembrane</keyword>
<dbReference type="Proteomes" id="UP000325577">
    <property type="component" value="Linkage Group LG15"/>
</dbReference>
<proteinExistence type="predicted"/>
<keyword evidence="2" id="KW-0472">Membrane</keyword>
<evidence type="ECO:0000313" key="4">
    <source>
        <dbReference type="Proteomes" id="UP000325577"/>
    </source>
</evidence>
<dbReference type="PANTHER" id="PTHR34358">
    <property type="entry name" value="OS03G0411600 PROTEIN"/>
    <property type="match status" value="1"/>
</dbReference>
<dbReference type="AlphaFoldDB" id="A0A5J5B708"/>
<evidence type="ECO:0000313" key="3">
    <source>
        <dbReference type="EMBL" id="KAA8537642.1"/>
    </source>
</evidence>
<protein>
    <submittedName>
        <fullName evidence="3">Uncharacterized protein</fullName>
    </submittedName>
</protein>
<dbReference type="OrthoDB" id="2020737at2759"/>
<dbReference type="Pfam" id="PF06708">
    <property type="entry name" value="DUF1195"/>
    <property type="match status" value="2"/>
</dbReference>
<accession>A0A5J5B708</accession>
<feature type="compositionally biased region" description="Basic and acidic residues" evidence="1">
    <location>
        <begin position="143"/>
        <end position="160"/>
    </location>
</feature>
<feature type="region of interest" description="Disordered" evidence="1">
    <location>
        <begin position="132"/>
        <end position="169"/>
    </location>
</feature>
<keyword evidence="4" id="KW-1185">Reference proteome</keyword>
<keyword evidence="2" id="KW-1133">Transmembrane helix</keyword>
<dbReference type="EMBL" id="CM018038">
    <property type="protein sequence ID" value="KAA8537642.1"/>
    <property type="molecule type" value="Genomic_DNA"/>
</dbReference>
<sequence length="169" mass="19327">MLTGSVTLKWSAGNLNPISDDFDSLIHDDLDVLVRSLLLFLSVIVLVGFWCFRSDKFPWNFVLLFILRWQEVEEREKAVRHMWDVYTHSSTIRLPRFWQEAFEAAYEDLTSDVPGVRNAAVSEIAKMSLRSVDVEPPPVQPKKTGEKRKITEQAEEDRKVVVTTGGTSS</sequence>
<evidence type="ECO:0000256" key="2">
    <source>
        <dbReference type="SAM" id="Phobius"/>
    </source>
</evidence>
<organism evidence="3 4">
    <name type="scientific">Nyssa sinensis</name>
    <dbReference type="NCBI Taxonomy" id="561372"/>
    <lineage>
        <taxon>Eukaryota</taxon>
        <taxon>Viridiplantae</taxon>
        <taxon>Streptophyta</taxon>
        <taxon>Embryophyta</taxon>
        <taxon>Tracheophyta</taxon>
        <taxon>Spermatophyta</taxon>
        <taxon>Magnoliopsida</taxon>
        <taxon>eudicotyledons</taxon>
        <taxon>Gunneridae</taxon>
        <taxon>Pentapetalae</taxon>
        <taxon>asterids</taxon>
        <taxon>Cornales</taxon>
        <taxon>Nyssaceae</taxon>
        <taxon>Nyssa</taxon>
    </lineage>
</organism>
<gene>
    <name evidence="3" type="ORF">F0562_027250</name>
</gene>
<feature type="transmembrane region" description="Helical" evidence="2">
    <location>
        <begin position="32"/>
        <end position="52"/>
    </location>
</feature>
<dbReference type="PANTHER" id="PTHR34358:SF2">
    <property type="entry name" value="OS03G0411600 PROTEIN"/>
    <property type="match status" value="1"/>
</dbReference>
<evidence type="ECO:0000256" key="1">
    <source>
        <dbReference type="SAM" id="MobiDB-lite"/>
    </source>
</evidence>
<reference evidence="3 4" key="1">
    <citation type="submission" date="2019-09" db="EMBL/GenBank/DDBJ databases">
        <title>A chromosome-level genome assembly of the Chinese tupelo Nyssa sinensis.</title>
        <authorList>
            <person name="Yang X."/>
            <person name="Kang M."/>
            <person name="Yang Y."/>
            <person name="Xiong H."/>
            <person name="Wang M."/>
            <person name="Zhang Z."/>
            <person name="Wang Z."/>
            <person name="Wu H."/>
            <person name="Ma T."/>
            <person name="Liu J."/>
            <person name="Xi Z."/>
        </authorList>
    </citation>
    <scope>NUCLEOTIDE SEQUENCE [LARGE SCALE GENOMIC DNA]</scope>
    <source>
        <strain evidence="3">J267</strain>
        <tissue evidence="3">Leaf</tissue>
    </source>
</reference>
<dbReference type="InterPro" id="IPR010608">
    <property type="entry name" value="DUF1195"/>
</dbReference>
<name>A0A5J5B708_9ASTE</name>